<reference evidence="3" key="1">
    <citation type="submission" date="2023-07" db="EMBL/GenBank/DDBJ databases">
        <title>Genomic Encyclopedia of Type Strains, Phase IV (KMG-IV): sequencing the most valuable type-strain genomes for metagenomic binning, comparative biology and taxonomic classification.</title>
        <authorList>
            <person name="Goeker M."/>
        </authorList>
    </citation>
    <scope>NUCLEOTIDE SEQUENCE</scope>
    <source>
        <strain evidence="3">DSM 23947</strain>
    </source>
</reference>
<name>A0AAJ1SYA0_9BACI</name>
<dbReference type="InterPro" id="IPR043129">
    <property type="entry name" value="ATPase_NBD"/>
</dbReference>
<feature type="transmembrane region" description="Helical" evidence="1">
    <location>
        <begin position="730"/>
        <end position="750"/>
    </location>
</feature>
<dbReference type="SUPFAM" id="SSF53067">
    <property type="entry name" value="Actin-like ATPase domain"/>
    <property type="match status" value="2"/>
</dbReference>
<evidence type="ECO:0000313" key="4">
    <source>
        <dbReference type="Proteomes" id="UP001237207"/>
    </source>
</evidence>
<dbReference type="RefSeq" id="WP_307257035.1">
    <property type="nucleotide sequence ID" value="NZ_JAUSUC010000013.1"/>
</dbReference>
<dbReference type="CDD" id="cd24004">
    <property type="entry name" value="ASKHA_NBD_PilM-like"/>
    <property type="match status" value="1"/>
</dbReference>
<dbReference type="PANTHER" id="PTHR32432">
    <property type="entry name" value="CELL DIVISION PROTEIN FTSA-RELATED"/>
    <property type="match status" value="1"/>
</dbReference>
<evidence type="ECO:0000256" key="1">
    <source>
        <dbReference type="SAM" id="Phobius"/>
    </source>
</evidence>
<dbReference type="PANTHER" id="PTHR32432:SF3">
    <property type="entry name" value="ETHANOLAMINE UTILIZATION PROTEIN EUTJ"/>
    <property type="match status" value="1"/>
</dbReference>
<protein>
    <submittedName>
        <fullName evidence="3">Cell division protein FtsA</fullName>
    </submittedName>
</protein>
<keyword evidence="1" id="KW-0472">Membrane</keyword>
<dbReference type="AlphaFoldDB" id="A0AAJ1SYA0"/>
<gene>
    <name evidence="3" type="ORF">J2S13_001434</name>
</gene>
<keyword evidence="1" id="KW-1133">Transmembrane helix</keyword>
<evidence type="ECO:0000313" key="3">
    <source>
        <dbReference type="EMBL" id="MDQ0215035.1"/>
    </source>
</evidence>
<dbReference type="Gene3D" id="3.30.420.40">
    <property type="match status" value="2"/>
</dbReference>
<keyword evidence="3" id="KW-0132">Cell division</keyword>
<dbReference type="Proteomes" id="UP001237207">
    <property type="component" value="Unassembled WGS sequence"/>
</dbReference>
<dbReference type="Pfam" id="PF14450">
    <property type="entry name" value="FtsA"/>
    <property type="match status" value="1"/>
</dbReference>
<keyword evidence="3" id="KW-0131">Cell cycle</keyword>
<dbReference type="InterPro" id="IPR003494">
    <property type="entry name" value="SHS2_FtsA"/>
</dbReference>
<sequence>MQPQEKIFALDIGTRSVVGIILEVDGESYHVIDIAMKEHDKRAMLDGQIHDILSVSKLITEIKEILEEKHGPLHRVCVAAAGRALRTETATKTISIKGKPIITKDDILHLELSAVQKAQSQAASKDQSDRHYHYYCVGYSVLYYRLDGEKIGSLIDQQGEEASVEIIATFLPRVVVESLIAALNRSQLEMEALTLEPIAAINILIPPSMRRLNVALVDIGAGTSDIAMTNHNTIIAYGMVPIAGDEITESLSDEYLLDFPVAENVKRNLITDEEITITDILGFDSTIPRKEVIQKISPAIDKLTDAIATEILKLNNGQPPKAVMLVGGGSLTPELPKRLSEKLQLPSNRVAIRGSDAIQSLTIHPEITHAPTLVTPVGIAIAARKAPVHYKTIYLNEEPVRLFELKDLTVGDGLLASGIKVNKLYGKPGAAIMTTVNGQLITIPGQYGQPPTLLKNGNACQIDDPIKDGDQIIVKKGEDGKDAAVKIKDLINDPERIDVFLNEKKVEIPLMIMKNGEIVEHNDWVIDGDIIETSFLTVQELFIQEKKEHWLKELKPFFIHLNQKKTFFPTFSAKLMINNKRGEITHPLQHGDQIEFYEMIHLTVQNIAELKKYKLKQSIPITFNGKNITITKNITEFYRNKQKLTEQDLVHMEDKITVRTEKFDSFIFQDVFRHVEVNMPENAKGTFILLKNNVEATFYDPIQAGDHLEILWPLATKKTIKKTANGKSTLPLLLLFLAISLHFTFAFNYCW</sequence>
<proteinExistence type="predicted"/>
<accession>A0AAJ1SYA0</accession>
<keyword evidence="4" id="KW-1185">Reference proteome</keyword>
<keyword evidence="1" id="KW-0812">Transmembrane</keyword>
<dbReference type="SMART" id="SM00842">
    <property type="entry name" value="FtsA"/>
    <property type="match status" value="1"/>
</dbReference>
<organism evidence="3 4">
    <name type="scientific">Oikeobacillus pervagus</name>
    <dbReference type="NCBI Taxonomy" id="1325931"/>
    <lineage>
        <taxon>Bacteria</taxon>
        <taxon>Bacillati</taxon>
        <taxon>Bacillota</taxon>
        <taxon>Bacilli</taxon>
        <taxon>Bacillales</taxon>
        <taxon>Bacillaceae</taxon>
        <taxon>Oikeobacillus</taxon>
    </lineage>
</organism>
<evidence type="ECO:0000259" key="2">
    <source>
        <dbReference type="SMART" id="SM00842"/>
    </source>
</evidence>
<feature type="domain" description="SHS2" evidence="2">
    <location>
        <begin position="7"/>
        <end position="204"/>
    </location>
</feature>
<comment type="caution">
    <text evidence="3">The sequence shown here is derived from an EMBL/GenBank/DDBJ whole genome shotgun (WGS) entry which is preliminary data.</text>
</comment>
<dbReference type="EMBL" id="JAUSUC010000013">
    <property type="protein sequence ID" value="MDQ0215035.1"/>
    <property type="molecule type" value="Genomic_DNA"/>
</dbReference>
<dbReference type="GO" id="GO:0051301">
    <property type="term" value="P:cell division"/>
    <property type="evidence" value="ECO:0007669"/>
    <property type="project" value="UniProtKB-KW"/>
</dbReference>
<dbReference type="InterPro" id="IPR050696">
    <property type="entry name" value="FtsA/MreB"/>
</dbReference>